<dbReference type="SUPFAM" id="SSF48371">
    <property type="entry name" value="ARM repeat"/>
    <property type="match status" value="1"/>
</dbReference>
<dbReference type="EMBL" id="JAVHJO010000001">
    <property type="protein sequence ID" value="KAK6544661.1"/>
    <property type="molecule type" value="Genomic_DNA"/>
</dbReference>
<reference evidence="2 3" key="1">
    <citation type="submission" date="2019-10" db="EMBL/GenBank/DDBJ databases">
        <authorList>
            <person name="Palmer J.M."/>
        </authorList>
    </citation>
    <scope>NUCLEOTIDE SEQUENCE [LARGE SCALE GENOMIC DNA]</scope>
    <source>
        <strain evidence="2 3">TWF694</strain>
    </source>
</reference>
<sequence length="1701" mass="193920">MTSLQPSIIRNSTPKESAEYLKKFLASSQDQDATNQILGAIEQDSLPPSVFRAWIGISRTNDTLCSGLKQSISIAVRKIAIKQLEKRLKSARWRETWDGLGGTEGFIELFGDFSVDEVKAASRAIANSTRGADTDAKREVFTELFKALSPKFSSESTLRTHDERPLYYKRLSLGCTPAVVKNQLDDLMEGEQFGRSSPMNRSILRCHAKTLVEKAATITKGDNLDLKLWIFPLAKKYPGGQTEESGVSCSMKFALEFLKKLAKGEGPKISDKDFIYEIVRPLLKKALRRHVSWSLRQEILNTIIEYAERYPGVFEELTVEGRTVRGYKRIKPTISLIVQLWSRRPSLLQDQLSVFVQRGYGPSKPRIGDFQWAVNLVKHSCRYSIFKLYLKAALGLDPNIEAGWKESTGYLPAQLISKIEPDEAIHLLNLLRQERGDKGIVDNTNTLCPTRYTRLITDKYPKLGEYLGDPNMWEIQLKWKIPSSDKNQLRELANKYMKRDMELAKTLSDGYDRGCVAQFAQYFAIASRSLDILKEWFTWARRFDHDSKAAVKIYSQLPEELQKVLSGIPEIIGKDSTQQVIAKSVELANEILENLFDAVCFVAREPSFDKFDYRGHPFDIFGKVIKERAKRSISLQNANFTENDIYDLLWKGTLDIILKLEEKLLHKDYKYMGGVSSDGLLGYSGYVDYKSVVKLGTQLSPSTYIFFDKLAKARDEMWRNHREALRPAVTTLSDYFPRGLPVQNLISPFYFNIPDLEIKVPYIASRIEKAVFPSPDCLEPTPEDENQRAAIGEFVDSYCTALGLYLPSNLPNEEKKLRANRAWVHVTQTLQDRRLFRPEESVSYWKSIFQFVLGENWRPEATDQVVQQFDSARGMDTRDLASFWQPRFEAKSKQGWNSNTEVLEQPKGATWNLTPFNTIFRWRQLEVQTCIDLSTTQLEFVFGKHMEWRSNVSCKIKSEMTGQKFTLPAPMPPKIGIFSREAIAVATKDRRLRDIQALAALLFFDDQDKPSSRMLSTPFPSLDDVRYPAMRLGNEALSEARMGYNEEESKASLEEDAALKILTALVTSIPPKLLVRRIETMLGQDKERKKTISRLPWSFFRLARLLNRSDRPSLGSKLVVDLVLQYPDASSWARHVINARLFKRLPAAQAKECFKSFADGIIERLQKMQASSGEEEKKKKKNQDEDDEEEEEEDSYVKVSTVKLLAELARTSNAMSSDFSLSTLTSISENASHVDIRAAVYSALLSILNSQKTGDPERILATLETAIPMTSHLDERKPVSSADWEKATQTLTLPDVNIDFPHNAPVLKAMLNFYHDHEEFTHKRVFTKRVLIPTIENLKVETSKYLEILLKKMELGETVRKEILALPGVPKSNQLWGAIFPLGAAYFPITILDEYIDGMLAPGTHAKSISAAREKFGDEGSGRDYYNKEKVLWVHGEPRYFNQSSAGSCILALRDVVGKPGSEVTTEWLKKKFLKFLATIIDVSVANFEDVVKLLEPKKLDEKWNLESRDILESAIDYTEGLRTEEWEDDENRNPTVLPDTFPHRLWLLKFPLAEGEAREAECETFGNAIIGLVDRMSGSMYHEKLDQIKNYLKLVENKDRLRLIHQFGSIGEKLKTLTIAKYLRLDLAAYMISISHSRDDKVRGAINELMESWGRSKFEEIRRLKLGKQLGWDGPRAESAWGGYTAPGRNKNWRGGKSAW</sequence>
<keyword evidence="3" id="KW-1185">Reference proteome</keyword>
<protein>
    <recommendedName>
        <fullName evidence="4">Proteasome activator subunit 4</fullName>
    </recommendedName>
</protein>
<feature type="region of interest" description="Disordered" evidence="1">
    <location>
        <begin position="1168"/>
        <end position="1195"/>
    </location>
</feature>
<gene>
    <name evidence="2" type="ORF">TWF694_001349</name>
</gene>
<accession>A0AAV9XSU2</accession>
<feature type="compositionally biased region" description="Acidic residues" evidence="1">
    <location>
        <begin position="1184"/>
        <end position="1194"/>
    </location>
</feature>
<dbReference type="Proteomes" id="UP001365542">
    <property type="component" value="Unassembled WGS sequence"/>
</dbReference>
<evidence type="ECO:0000256" key="1">
    <source>
        <dbReference type="SAM" id="MobiDB-lite"/>
    </source>
</evidence>
<proteinExistence type="predicted"/>
<evidence type="ECO:0000313" key="3">
    <source>
        <dbReference type="Proteomes" id="UP001365542"/>
    </source>
</evidence>
<dbReference type="InterPro" id="IPR016024">
    <property type="entry name" value="ARM-type_fold"/>
</dbReference>
<evidence type="ECO:0008006" key="4">
    <source>
        <dbReference type="Google" id="ProtNLM"/>
    </source>
</evidence>
<organism evidence="2 3">
    <name type="scientific">Orbilia ellipsospora</name>
    <dbReference type="NCBI Taxonomy" id="2528407"/>
    <lineage>
        <taxon>Eukaryota</taxon>
        <taxon>Fungi</taxon>
        <taxon>Dikarya</taxon>
        <taxon>Ascomycota</taxon>
        <taxon>Pezizomycotina</taxon>
        <taxon>Orbiliomycetes</taxon>
        <taxon>Orbiliales</taxon>
        <taxon>Orbiliaceae</taxon>
        <taxon>Orbilia</taxon>
    </lineage>
</organism>
<name>A0AAV9XSU2_9PEZI</name>
<evidence type="ECO:0000313" key="2">
    <source>
        <dbReference type="EMBL" id="KAK6544661.1"/>
    </source>
</evidence>
<comment type="caution">
    <text evidence="2">The sequence shown here is derived from an EMBL/GenBank/DDBJ whole genome shotgun (WGS) entry which is preliminary data.</text>
</comment>